<evidence type="ECO:0000313" key="2">
    <source>
        <dbReference type="EMBL" id="GGI12161.1"/>
    </source>
</evidence>
<proteinExistence type="predicted"/>
<evidence type="ECO:0000313" key="3">
    <source>
        <dbReference type="Proteomes" id="UP000632535"/>
    </source>
</evidence>
<dbReference type="PROSITE" id="PS51819">
    <property type="entry name" value="VOC"/>
    <property type="match status" value="1"/>
</dbReference>
<evidence type="ECO:0000259" key="1">
    <source>
        <dbReference type="PROSITE" id="PS51819"/>
    </source>
</evidence>
<accession>A0ABQ2BE68</accession>
<dbReference type="InterPro" id="IPR037523">
    <property type="entry name" value="VOC_core"/>
</dbReference>
<dbReference type="Proteomes" id="UP000632535">
    <property type="component" value="Unassembled WGS sequence"/>
</dbReference>
<comment type="caution">
    <text evidence="2">The sequence shown here is derived from an EMBL/GenBank/DDBJ whole genome shotgun (WGS) entry which is preliminary data.</text>
</comment>
<dbReference type="SUPFAM" id="SSF54593">
    <property type="entry name" value="Glyoxalase/Bleomycin resistance protein/Dihydroxybiphenyl dioxygenase"/>
    <property type="match status" value="1"/>
</dbReference>
<sequence length="133" mass="14047">MNSFDLTVALPTEDRRRAYAFAQAMGFETPGGLAEDGVPEPLQVVVNDGARVMYIPTGGFGWVTADHDTAAAGTSECLLSIAVGSARAVDDLVRTAEEAGARIAMAPVQREWGYIGTFADPDGHLWEVVHPAG</sequence>
<reference evidence="3" key="1">
    <citation type="journal article" date="2019" name="Int. J. Syst. Evol. Microbiol.">
        <title>The Global Catalogue of Microorganisms (GCM) 10K type strain sequencing project: providing services to taxonomists for standard genome sequencing and annotation.</title>
        <authorList>
            <consortium name="The Broad Institute Genomics Platform"/>
            <consortium name="The Broad Institute Genome Sequencing Center for Infectious Disease"/>
            <person name="Wu L."/>
            <person name="Ma J."/>
        </authorList>
    </citation>
    <scope>NUCLEOTIDE SEQUENCE [LARGE SCALE GENOMIC DNA]</scope>
    <source>
        <strain evidence="3">CCM 8653</strain>
    </source>
</reference>
<dbReference type="RefSeq" id="WP_188525487.1">
    <property type="nucleotide sequence ID" value="NZ_BMDG01000019.1"/>
</dbReference>
<dbReference type="Pfam" id="PF00903">
    <property type="entry name" value="Glyoxalase"/>
    <property type="match status" value="1"/>
</dbReference>
<dbReference type="PANTHER" id="PTHR36503:SF1">
    <property type="entry name" value="BLR2520 PROTEIN"/>
    <property type="match status" value="1"/>
</dbReference>
<dbReference type="InterPro" id="IPR004360">
    <property type="entry name" value="Glyas_Fos-R_dOase_dom"/>
</dbReference>
<keyword evidence="3" id="KW-1185">Reference proteome</keyword>
<gene>
    <name evidence="2" type="ORF">GCM10007368_39790</name>
</gene>
<dbReference type="Gene3D" id="3.10.180.10">
    <property type="entry name" value="2,3-Dihydroxybiphenyl 1,2-Dioxygenase, domain 1"/>
    <property type="match status" value="1"/>
</dbReference>
<feature type="domain" description="VOC" evidence="1">
    <location>
        <begin position="3"/>
        <end position="131"/>
    </location>
</feature>
<dbReference type="EMBL" id="BMDG01000019">
    <property type="protein sequence ID" value="GGI12161.1"/>
    <property type="molecule type" value="Genomic_DNA"/>
</dbReference>
<dbReference type="PANTHER" id="PTHR36503">
    <property type="entry name" value="BLR2520 PROTEIN"/>
    <property type="match status" value="1"/>
</dbReference>
<organism evidence="2 3">
    <name type="scientific">Isoptericola cucumis</name>
    <dbReference type="NCBI Taxonomy" id="1776856"/>
    <lineage>
        <taxon>Bacteria</taxon>
        <taxon>Bacillati</taxon>
        <taxon>Actinomycetota</taxon>
        <taxon>Actinomycetes</taxon>
        <taxon>Micrococcales</taxon>
        <taxon>Promicromonosporaceae</taxon>
        <taxon>Isoptericola</taxon>
    </lineage>
</organism>
<dbReference type="InterPro" id="IPR029068">
    <property type="entry name" value="Glyas_Bleomycin-R_OHBP_Dase"/>
</dbReference>
<name>A0ABQ2BE68_9MICO</name>
<protein>
    <submittedName>
        <fullName evidence="2">Glyoxalase</fullName>
    </submittedName>
</protein>